<dbReference type="KEGG" id="tpal:117645446"/>
<evidence type="ECO:0000313" key="2">
    <source>
        <dbReference type="RefSeq" id="XP_034241539.1"/>
    </source>
</evidence>
<dbReference type="InParanoid" id="A0A6P8ZN10"/>
<organism evidence="2">
    <name type="scientific">Thrips palmi</name>
    <name type="common">Melon thrips</name>
    <dbReference type="NCBI Taxonomy" id="161013"/>
    <lineage>
        <taxon>Eukaryota</taxon>
        <taxon>Metazoa</taxon>
        <taxon>Ecdysozoa</taxon>
        <taxon>Arthropoda</taxon>
        <taxon>Hexapoda</taxon>
        <taxon>Insecta</taxon>
        <taxon>Pterygota</taxon>
        <taxon>Neoptera</taxon>
        <taxon>Paraneoptera</taxon>
        <taxon>Thysanoptera</taxon>
        <taxon>Terebrantia</taxon>
        <taxon>Thripoidea</taxon>
        <taxon>Thripidae</taxon>
        <taxon>Thrips</taxon>
    </lineage>
</organism>
<dbReference type="Proteomes" id="UP000515158">
    <property type="component" value="Unplaced"/>
</dbReference>
<accession>A0A6P8ZN10</accession>
<gene>
    <name evidence="2" type="primary">LOC117645446</name>
</gene>
<name>A0A6P8ZN10_THRPL</name>
<reference evidence="2" key="1">
    <citation type="submission" date="2025-08" db="UniProtKB">
        <authorList>
            <consortium name="RefSeq"/>
        </authorList>
    </citation>
    <scope>IDENTIFICATION</scope>
    <source>
        <tissue evidence="2">Total insect</tissue>
    </source>
</reference>
<protein>
    <submittedName>
        <fullName evidence="2">Uncharacterized protein LOC117645446</fullName>
    </submittedName>
</protein>
<dbReference type="RefSeq" id="XP_034241539.1">
    <property type="nucleotide sequence ID" value="XM_034385648.1"/>
</dbReference>
<dbReference type="InterPro" id="IPR032675">
    <property type="entry name" value="LRR_dom_sf"/>
</dbReference>
<evidence type="ECO:0000313" key="1">
    <source>
        <dbReference type="Proteomes" id="UP000515158"/>
    </source>
</evidence>
<dbReference type="SUPFAM" id="SSF52047">
    <property type="entry name" value="RNI-like"/>
    <property type="match status" value="1"/>
</dbReference>
<dbReference type="AlphaFoldDB" id="A0A6P8ZN10"/>
<keyword evidence="1" id="KW-1185">Reference proteome</keyword>
<dbReference type="GeneID" id="117645446"/>
<dbReference type="Gene3D" id="3.80.10.10">
    <property type="entry name" value="Ribonuclease Inhibitor"/>
    <property type="match status" value="1"/>
</dbReference>
<proteinExistence type="predicted"/>
<dbReference type="OrthoDB" id="8220541at2759"/>
<sequence>MNNVFCSSDPAWFLELLRSASPSLEELRVWNPGEGHLLAVHGMPRLRRLDLQCTEGDLDEAPPVLPALPHRSGLQWLRVGGLPLATTRSLLLAHGPALEVLWLDMGAVPGGEWPEGCSDLAALLAPCAALARLVFRRHDHDRGACRDQLTVARAALPACTVQCQQCDRVAYEDF</sequence>